<evidence type="ECO:0000256" key="4">
    <source>
        <dbReference type="SAM" id="MobiDB-lite"/>
    </source>
</evidence>
<feature type="compositionally biased region" description="Basic and acidic residues" evidence="4">
    <location>
        <begin position="146"/>
        <end position="159"/>
    </location>
</feature>
<evidence type="ECO:0000256" key="2">
    <source>
        <dbReference type="ARBA" id="ARBA00022771"/>
    </source>
</evidence>
<sequence length="201" mass="22694">MAVAVAVAAPDPAVTTSTCAHCNREIPSSNIALHSAHCARNLQKCEHCGDMVPRKHMDEHYDENHAPVNCSRCKQTVEHELWDLHKRMQCPQRMLACQYCEFELPAVDIFEHQDVCGNRTEYCQSCKKYIRLREWIGHELLLHGKTNDNAESSSDRSMLENEDGAEEREPAHGFNHKQLLLTVAIAGLAVVIGSILLHKKD</sequence>
<evidence type="ECO:0000256" key="1">
    <source>
        <dbReference type="ARBA" id="ARBA00022723"/>
    </source>
</evidence>
<dbReference type="InterPro" id="IPR049439">
    <property type="entry name" value="TRAFD1-XIAF1_Znf"/>
</dbReference>
<feature type="domain" description="TRAFD1/XAF1 zinc finger" evidence="6">
    <location>
        <begin position="108"/>
        <end position="136"/>
    </location>
</feature>
<dbReference type="Proteomes" id="UP001231189">
    <property type="component" value="Unassembled WGS sequence"/>
</dbReference>
<proteinExistence type="predicted"/>
<evidence type="ECO:0000313" key="8">
    <source>
        <dbReference type="Proteomes" id="UP001231189"/>
    </source>
</evidence>
<accession>A0AAD8TAG3</accession>
<organism evidence="7 8">
    <name type="scientific">Lolium multiflorum</name>
    <name type="common">Italian ryegrass</name>
    <name type="synonym">Lolium perenne subsp. multiflorum</name>
    <dbReference type="NCBI Taxonomy" id="4521"/>
    <lineage>
        <taxon>Eukaryota</taxon>
        <taxon>Viridiplantae</taxon>
        <taxon>Streptophyta</taxon>
        <taxon>Embryophyta</taxon>
        <taxon>Tracheophyta</taxon>
        <taxon>Spermatophyta</taxon>
        <taxon>Magnoliopsida</taxon>
        <taxon>Liliopsida</taxon>
        <taxon>Poales</taxon>
        <taxon>Poaceae</taxon>
        <taxon>BOP clade</taxon>
        <taxon>Pooideae</taxon>
        <taxon>Poodae</taxon>
        <taxon>Poeae</taxon>
        <taxon>Poeae Chloroplast Group 2 (Poeae type)</taxon>
        <taxon>Loliodinae</taxon>
        <taxon>Loliinae</taxon>
        <taxon>Lolium</taxon>
    </lineage>
</organism>
<dbReference type="AlphaFoldDB" id="A0AAD8TAG3"/>
<keyword evidence="2" id="KW-0863">Zinc-finger</keyword>
<dbReference type="PANTHER" id="PTHR16295">
    <property type="entry name" value="TRAF-TYPE ZINC FINGER PROTEIN-RELATED"/>
    <property type="match status" value="1"/>
</dbReference>
<keyword evidence="8" id="KW-1185">Reference proteome</keyword>
<dbReference type="Gene3D" id="3.30.40.10">
    <property type="entry name" value="Zinc/RING finger domain, C3HC4 (zinc finger)"/>
    <property type="match status" value="2"/>
</dbReference>
<evidence type="ECO:0000256" key="5">
    <source>
        <dbReference type="SAM" id="Phobius"/>
    </source>
</evidence>
<gene>
    <name evidence="7" type="ORF">QYE76_039125</name>
</gene>
<protein>
    <recommendedName>
        <fullName evidence="6">TRAFD1/XAF1 zinc finger domain-containing protein</fullName>
    </recommendedName>
</protein>
<evidence type="ECO:0000313" key="7">
    <source>
        <dbReference type="EMBL" id="KAK1678277.1"/>
    </source>
</evidence>
<keyword evidence="3" id="KW-0862">Zinc</keyword>
<dbReference type="GO" id="GO:0005739">
    <property type="term" value="C:mitochondrion"/>
    <property type="evidence" value="ECO:0007669"/>
    <property type="project" value="TreeGrafter"/>
</dbReference>
<keyword evidence="1" id="KW-0479">Metal-binding</keyword>
<comment type="caution">
    <text evidence="7">The sequence shown here is derived from an EMBL/GenBank/DDBJ whole genome shotgun (WGS) entry which is preliminary data.</text>
</comment>
<keyword evidence="5" id="KW-1133">Transmembrane helix</keyword>
<feature type="transmembrane region" description="Helical" evidence="5">
    <location>
        <begin position="179"/>
        <end position="197"/>
    </location>
</feature>
<feature type="region of interest" description="Disordered" evidence="4">
    <location>
        <begin position="146"/>
        <end position="169"/>
    </location>
</feature>
<keyword evidence="5" id="KW-0472">Membrane</keyword>
<keyword evidence="5" id="KW-0812">Transmembrane</keyword>
<evidence type="ECO:0000256" key="3">
    <source>
        <dbReference type="ARBA" id="ARBA00022833"/>
    </source>
</evidence>
<dbReference type="InterPro" id="IPR013083">
    <property type="entry name" value="Znf_RING/FYVE/PHD"/>
</dbReference>
<dbReference type="InterPro" id="IPR051986">
    <property type="entry name" value="Innate_Immune_Apopt_Reg"/>
</dbReference>
<evidence type="ECO:0000259" key="6">
    <source>
        <dbReference type="Pfam" id="PF21366"/>
    </source>
</evidence>
<name>A0AAD8TAG3_LOLMU</name>
<dbReference type="GO" id="GO:0008270">
    <property type="term" value="F:zinc ion binding"/>
    <property type="evidence" value="ECO:0007669"/>
    <property type="project" value="UniProtKB-KW"/>
</dbReference>
<reference evidence="7" key="1">
    <citation type="submission" date="2023-07" db="EMBL/GenBank/DDBJ databases">
        <title>A chromosome-level genome assembly of Lolium multiflorum.</title>
        <authorList>
            <person name="Chen Y."/>
            <person name="Copetti D."/>
            <person name="Kolliker R."/>
            <person name="Studer B."/>
        </authorList>
    </citation>
    <scope>NUCLEOTIDE SEQUENCE</scope>
    <source>
        <strain evidence="7">02402/16</strain>
        <tissue evidence="7">Leaf</tissue>
    </source>
</reference>
<dbReference type="PANTHER" id="PTHR16295:SF10">
    <property type="entry name" value="EXPRESSED PROTEIN"/>
    <property type="match status" value="1"/>
</dbReference>
<dbReference type="Pfam" id="PF21366">
    <property type="entry name" value="TRAFD1-XIAF1_ZnF"/>
    <property type="match status" value="1"/>
</dbReference>
<dbReference type="EMBL" id="JAUUTY010000002">
    <property type="protein sequence ID" value="KAK1678277.1"/>
    <property type="molecule type" value="Genomic_DNA"/>
</dbReference>